<sequence>MMNDDDIPPFSEQVTVSKRVHTSETYRMLSVRSSRPTQAELVPPSTHQFPVGWMAEGKQQWQVKKQGHALLWKRHNP</sequence>
<organism evidence="1 2">
    <name type="scientific">Batillaria attramentaria</name>
    <dbReference type="NCBI Taxonomy" id="370345"/>
    <lineage>
        <taxon>Eukaryota</taxon>
        <taxon>Metazoa</taxon>
        <taxon>Spiralia</taxon>
        <taxon>Lophotrochozoa</taxon>
        <taxon>Mollusca</taxon>
        <taxon>Gastropoda</taxon>
        <taxon>Caenogastropoda</taxon>
        <taxon>Sorbeoconcha</taxon>
        <taxon>Cerithioidea</taxon>
        <taxon>Batillariidae</taxon>
        <taxon>Batillaria</taxon>
    </lineage>
</organism>
<evidence type="ECO:0000313" key="1">
    <source>
        <dbReference type="EMBL" id="KAK7498564.1"/>
    </source>
</evidence>
<keyword evidence="2" id="KW-1185">Reference proteome</keyword>
<reference evidence="1 2" key="1">
    <citation type="journal article" date="2023" name="Sci. Data">
        <title>Genome assembly of the Korean intertidal mud-creeper Batillaria attramentaria.</title>
        <authorList>
            <person name="Patra A.K."/>
            <person name="Ho P.T."/>
            <person name="Jun S."/>
            <person name="Lee S.J."/>
            <person name="Kim Y."/>
            <person name="Won Y.J."/>
        </authorList>
    </citation>
    <scope>NUCLEOTIDE SEQUENCE [LARGE SCALE GENOMIC DNA]</scope>
    <source>
        <strain evidence="1">Wonlab-2016</strain>
    </source>
</reference>
<proteinExistence type="predicted"/>
<gene>
    <name evidence="1" type="ORF">BaRGS_00010224</name>
</gene>
<dbReference type="AlphaFoldDB" id="A0ABD0LHS5"/>
<evidence type="ECO:0000313" key="2">
    <source>
        <dbReference type="Proteomes" id="UP001519460"/>
    </source>
</evidence>
<accession>A0ABD0LHS5</accession>
<dbReference type="EMBL" id="JACVVK020000050">
    <property type="protein sequence ID" value="KAK7498564.1"/>
    <property type="molecule type" value="Genomic_DNA"/>
</dbReference>
<protein>
    <submittedName>
        <fullName evidence="1">Uncharacterized protein</fullName>
    </submittedName>
</protein>
<comment type="caution">
    <text evidence="1">The sequence shown here is derived from an EMBL/GenBank/DDBJ whole genome shotgun (WGS) entry which is preliminary data.</text>
</comment>
<name>A0ABD0LHS5_9CAEN</name>
<dbReference type="Proteomes" id="UP001519460">
    <property type="component" value="Unassembled WGS sequence"/>
</dbReference>